<dbReference type="Proteomes" id="UP000322327">
    <property type="component" value="Unassembled WGS sequence"/>
</dbReference>
<protein>
    <submittedName>
        <fullName evidence="3">Uncharacterized protein</fullName>
    </submittedName>
</protein>
<dbReference type="EMBL" id="SAYI01000014">
    <property type="protein sequence ID" value="TXJ56696.1"/>
    <property type="molecule type" value="Genomic_DNA"/>
</dbReference>
<keyword evidence="2" id="KW-1133">Transmembrane helix</keyword>
<gene>
    <name evidence="3" type="ORF">EPJ76_03700</name>
</gene>
<feature type="transmembrane region" description="Helical" evidence="2">
    <location>
        <begin position="365"/>
        <end position="389"/>
    </location>
</feature>
<keyword evidence="2" id="KW-0472">Membrane</keyword>
<comment type="caution">
    <text evidence="3">The sequence shown here is derived from an EMBL/GenBank/DDBJ whole genome shotgun (WGS) entry which is preliminary data.</text>
</comment>
<reference evidence="3 4" key="1">
    <citation type="journal article" date="1992" name="Lakartidningen">
        <title>[Penicillin V and not amoxicillin is the first choice preparation in acute otitis].</title>
        <authorList>
            <person name="Kamme C."/>
            <person name="Lundgren K."/>
            <person name="Prellner K."/>
        </authorList>
    </citation>
    <scope>NUCLEOTIDE SEQUENCE [LARGE SCALE GENOMIC DNA]</scope>
    <source>
        <strain evidence="3 4">PC3053II</strain>
    </source>
</reference>
<organism evidence="3 4">
    <name type="scientific">Brachyspira aalborgi</name>
    <dbReference type="NCBI Taxonomy" id="29522"/>
    <lineage>
        <taxon>Bacteria</taxon>
        <taxon>Pseudomonadati</taxon>
        <taxon>Spirochaetota</taxon>
        <taxon>Spirochaetia</taxon>
        <taxon>Brachyspirales</taxon>
        <taxon>Brachyspiraceae</taxon>
        <taxon>Brachyspira</taxon>
    </lineage>
</organism>
<feature type="transmembrane region" description="Helical" evidence="2">
    <location>
        <begin position="303"/>
        <end position="323"/>
    </location>
</feature>
<feature type="transmembrane region" description="Helical" evidence="2">
    <location>
        <begin position="59"/>
        <end position="75"/>
    </location>
</feature>
<sequence>MDTKLISEKQFLEIKKELDNIMREIDKIAGKWVDVGNAISGIGVSIGAAAPLLLGTGPVGLAIAGSIAAGGLLFGQHKKEEAKRKALENKKAIFYEALPTLQNMARTKQGEVKNYSVLLKNSLDVIDNNMLHDCQLIISETNIQNKEYLIKGLASSFKSYCSFSYMLRLCNYVLDTYKAWLNEKYSANYGCPSLGGTRNRASRYLYENSDFRTIITENPSVGSLFIINDNYEEDISFFYRHIIPRILDEYAGDYNHNDFIFVNRRKEILKNTELLREYEYRRSSNAYRSLGNHYEHGKFASKCIFIVSFLLILFFEIGAYKIGIIKFGLLSLLTSGIVAGIFILFWCINYLFLYNVSFKFYRKNIILAYSCLILMITLLLGSPTLYYIIYNKKFKSYNIEYYNSASNEVNNLIENKDFENAFTKTESLYLPNMLPIVDLVEAVKVKSIRRDLYNNMSTNFFNDMFIRVNNDMDYSNYNYLFHAYKNKDKYYKKISNKDYKKEIKERIDKIENEIDEKRHNYLLNELNIIDNLANQNKYEEAKKLIENMEHLSKSKIVLSNEKKFIFFDSKISYKEYWENQKKELLDKINK</sequence>
<accession>A0A5C8G4D2</accession>
<keyword evidence="2" id="KW-0812">Transmembrane</keyword>
<proteinExistence type="predicted"/>
<dbReference type="AlphaFoldDB" id="A0A5C8G4D2"/>
<name>A0A5C8G4D2_9SPIR</name>
<evidence type="ECO:0000256" key="1">
    <source>
        <dbReference type="SAM" id="Coils"/>
    </source>
</evidence>
<keyword evidence="1" id="KW-0175">Coiled coil</keyword>
<feature type="coiled-coil region" evidence="1">
    <location>
        <begin position="496"/>
        <end position="554"/>
    </location>
</feature>
<dbReference type="RefSeq" id="WP_147530589.1">
    <property type="nucleotide sequence ID" value="NZ_SAYI01000014.1"/>
</dbReference>
<evidence type="ECO:0000313" key="4">
    <source>
        <dbReference type="Proteomes" id="UP000322327"/>
    </source>
</evidence>
<feature type="transmembrane region" description="Helical" evidence="2">
    <location>
        <begin position="329"/>
        <end position="353"/>
    </location>
</feature>
<feature type="transmembrane region" description="Helical" evidence="2">
    <location>
        <begin position="32"/>
        <end position="53"/>
    </location>
</feature>
<evidence type="ECO:0000256" key="2">
    <source>
        <dbReference type="SAM" id="Phobius"/>
    </source>
</evidence>
<evidence type="ECO:0000313" key="3">
    <source>
        <dbReference type="EMBL" id="TXJ56696.1"/>
    </source>
</evidence>